<keyword evidence="7" id="KW-1015">Disulfide bond</keyword>
<dbReference type="AlphaFoldDB" id="A0A835NWB8"/>
<dbReference type="InterPro" id="IPR019826">
    <property type="entry name" value="Carboxylesterase_B_AS"/>
</dbReference>
<dbReference type="InterPro" id="IPR002018">
    <property type="entry name" value="CarbesteraseB"/>
</dbReference>
<comment type="similarity">
    <text evidence="2">Belongs to the type-B carboxylesterase/lipase family.</text>
</comment>
<evidence type="ECO:0000256" key="9">
    <source>
        <dbReference type="ARBA" id="ARBA00036543"/>
    </source>
</evidence>
<dbReference type="CDD" id="cd00312">
    <property type="entry name" value="Esterase_lipase"/>
    <property type="match status" value="1"/>
</dbReference>
<feature type="active site" description="Charge relay system" evidence="18">
    <location>
        <position position="638"/>
    </location>
</feature>
<dbReference type="Proteomes" id="UP000618051">
    <property type="component" value="Unassembled WGS sequence"/>
</dbReference>
<comment type="caution">
    <text evidence="21">The sequence shown here is derived from an EMBL/GenBank/DDBJ whole genome shotgun (WGS) entry which is preliminary data.</text>
</comment>
<proteinExistence type="inferred from homology"/>
<evidence type="ECO:0000256" key="16">
    <source>
        <dbReference type="ARBA" id="ARBA00042339"/>
    </source>
</evidence>
<evidence type="ECO:0000256" key="17">
    <source>
        <dbReference type="ARBA" id="ARBA00042391"/>
    </source>
</evidence>
<dbReference type="GO" id="GO:0006581">
    <property type="term" value="P:acetylcholine catabolic process"/>
    <property type="evidence" value="ECO:0007669"/>
    <property type="project" value="TreeGrafter"/>
</dbReference>
<evidence type="ECO:0000256" key="5">
    <source>
        <dbReference type="ARBA" id="ARBA00022553"/>
    </source>
</evidence>
<evidence type="ECO:0000256" key="19">
    <source>
        <dbReference type="SAM" id="MobiDB-lite"/>
    </source>
</evidence>
<name>A0A835NWB8_9PASS</name>
<evidence type="ECO:0000256" key="1">
    <source>
        <dbReference type="ARBA" id="ARBA00004613"/>
    </source>
</evidence>
<gene>
    <name evidence="22" type="ORF">IHE44_0002110</name>
    <name evidence="21" type="ORF">IHE44_011225</name>
</gene>
<keyword evidence="8" id="KW-0325">Glycoprotein</keyword>
<evidence type="ECO:0000256" key="13">
    <source>
        <dbReference type="ARBA" id="ARBA00040396"/>
    </source>
</evidence>
<evidence type="ECO:0000256" key="10">
    <source>
        <dbReference type="ARBA" id="ARBA00037444"/>
    </source>
</evidence>
<evidence type="ECO:0000256" key="8">
    <source>
        <dbReference type="ARBA" id="ARBA00023180"/>
    </source>
</evidence>
<keyword evidence="3" id="KW-0719">Serine esterase</keyword>
<evidence type="ECO:0000256" key="18">
    <source>
        <dbReference type="PIRSR" id="PIRSR600997-1"/>
    </source>
</evidence>
<evidence type="ECO:0000256" key="6">
    <source>
        <dbReference type="ARBA" id="ARBA00022801"/>
    </source>
</evidence>
<dbReference type="PANTHER" id="PTHR43918">
    <property type="entry name" value="ACETYLCHOLINESTERASE"/>
    <property type="match status" value="1"/>
</dbReference>
<comment type="subunit">
    <text evidence="11">Homotetramer; disulfide-linked. Dimer of dimers.</text>
</comment>
<feature type="active site" description="Acyl-ester intermediate" evidence="18">
    <location>
        <position position="511"/>
    </location>
</feature>
<dbReference type="OrthoDB" id="9000293at2759"/>
<accession>A0A835NWB8</accession>
<protein>
    <recommendedName>
        <fullName evidence="13">Cholinesterase</fullName>
        <ecNumber evidence="12">3.1.1.8</ecNumber>
    </recommendedName>
    <alternativeName>
        <fullName evidence="14">Acylcholine acylhydrolase</fullName>
    </alternativeName>
    <alternativeName>
        <fullName evidence="16">Butyrylcholine esterase</fullName>
    </alternativeName>
    <alternativeName>
        <fullName evidence="17">Choline esterase II</fullName>
    </alternativeName>
    <alternativeName>
        <fullName evidence="15">Pseudocholinesterase</fullName>
    </alternativeName>
</protein>
<dbReference type="InterPro" id="IPR050654">
    <property type="entry name" value="AChE-related_enzymes"/>
</dbReference>
<comment type="function">
    <text evidence="10">Esterase with broad substrate specificity. Contributes to the inactivation of the neurotransmitter acetylcholine. Can degrade neurotoxic organophosphate esters.</text>
</comment>
<comment type="subcellular location">
    <subcellularLocation>
        <location evidence="1">Secreted</location>
    </subcellularLocation>
</comment>
<evidence type="ECO:0000313" key="23">
    <source>
        <dbReference type="Proteomes" id="UP000618051"/>
    </source>
</evidence>
<keyword evidence="6" id="KW-0378">Hydrolase</keyword>
<dbReference type="FunFam" id="3.40.50.1820:FF:000029">
    <property type="entry name" value="Acetylcholinesterase"/>
    <property type="match status" value="1"/>
</dbReference>
<dbReference type="GO" id="GO:0003990">
    <property type="term" value="F:acetylcholinesterase activity"/>
    <property type="evidence" value="ECO:0007669"/>
    <property type="project" value="TreeGrafter"/>
</dbReference>
<evidence type="ECO:0000256" key="14">
    <source>
        <dbReference type="ARBA" id="ARBA00041860"/>
    </source>
</evidence>
<dbReference type="GO" id="GO:0005886">
    <property type="term" value="C:plasma membrane"/>
    <property type="evidence" value="ECO:0007669"/>
    <property type="project" value="TreeGrafter"/>
</dbReference>
<keyword evidence="23" id="KW-1185">Reference proteome</keyword>
<dbReference type="PROSITE" id="PS00941">
    <property type="entry name" value="CARBOXYLESTERASE_B_2"/>
    <property type="match status" value="1"/>
</dbReference>
<reference evidence="22 23" key="2">
    <citation type="journal article" date="2021" name="J. Hered.">
        <title>Feather Gene Expression Elucidates the Developmental Basis of Plumage Iridescence in African Starlings.</title>
        <authorList>
            <person name="Rubenstein D.R."/>
            <person name="Corvelo A."/>
            <person name="MacManes M.D."/>
            <person name="Maia R."/>
            <person name="Narzisi G."/>
            <person name="Rousaki A."/>
            <person name="Vandenabeele P."/>
            <person name="Shawkey M.D."/>
            <person name="Solomon J."/>
        </authorList>
    </citation>
    <scope>NUCLEOTIDE SEQUENCE [LARGE SCALE GENOMIC DNA]</scope>
    <source>
        <strain evidence="22">SS15</strain>
    </source>
</reference>
<dbReference type="EMBL" id="JADDUC010000051">
    <property type="protein sequence ID" value="KAG0121370.1"/>
    <property type="molecule type" value="Genomic_DNA"/>
</dbReference>
<dbReference type="Gene3D" id="3.40.50.1820">
    <property type="entry name" value="alpha/beta hydrolase"/>
    <property type="match status" value="1"/>
</dbReference>
<evidence type="ECO:0000313" key="21">
    <source>
        <dbReference type="EMBL" id="KAG0121370.1"/>
    </source>
</evidence>
<dbReference type="Pfam" id="PF00135">
    <property type="entry name" value="COesterase"/>
    <property type="match status" value="1"/>
</dbReference>
<dbReference type="PROSITE" id="PS00122">
    <property type="entry name" value="CARBOXYLESTERASE_B_1"/>
    <property type="match status" value="1"/>
</dbReference>
<comment type="catalytic activity">
    <reaction evidence="9">
        <text>an acylcholine + H2O = a carboxylate + choline + H(+)</text>
        <dbReference type="Rhea" id="RHEA:21964"/>
        <dbReference type="ChEBI" id="CHEBI:15354"/>
        <dbReference type="ChEBI" id="CHEBI:15377"/>
        <dbReference type="ChEBI" id="CHEBI:15378"/>
        <dbReference type="ChEBI" id="CHEBI:29067"/>
        <dbReference type="ChEBI" id="CHEBI:35287"/>
        <dbReference type="EC" id="3.1.1.8"/>
    </reaction>
</comment>
<sequence>MAKGNEQGWLERSRKVRKGPGRGAGGEERGRDEMRMFFITSERAAVKMRSFSCKTKCCFESKLDVTGMVLALRVLSSSAVLRLNEGFDAFGISFAAPLNSHSEPSGCLEAAHEPKMKNRCELTAEISVLLMDIPPAGEQLTATSTPEVITLELKRANKGLGYGSPNCLHLEQALLKEHKQQLKDLTLGRENSGITQICVGKEADDVQHLLLSSKYTTEFSGHVPQLWFSLALHLQRGILPGTMLRSLREKQDIRLKAAAAPLHLPRGIPRTRLLKNLVVSWNRSIMIWTNGLSLSTTFLMGFLLLSMFTGKVVPEENIIETKKGKVRGTSLQVLGGTVTAFLGIPYGQPPVGKLRFQKPEPREEWADVWDATKHANSCYQPIDTAYPGFAGSEMWNPKTNLSEDCLYLNVWIPSPKPKNATVMVWIYGGGFESGSTSLPVYDGKFLARVERVVVVSMNYRVGALGFLSLPGNQKAPGNAGLFDQRLALQWVQENIAAFGGNPKSVTLFGESAGSASVTYHLLSPESHPLFTRAILQSGSANAPWAAITSSEARNRAVALAKQLQCPTSNESELIFCLQEKDPKEILEHEIFVVPYGSLLQVYFCPSVDGDFLADMPEVLMENGHFKQTQVLVGVNKDEGSSFLAYGVPGLDKDSDGLINKTQFEAALTLAFPGVSKLAIESIIFHYTDWEQVAQPEHYRDAIDDVIGDYNIICPALHFSTSLARRGHHVFFYFFEHRSSKLPWPEWMGVMHGYEIEFVFGLPLERRVNYSKAEELLSRSMMRYWATFAKTGAPNGTLANGIRWPIFTTTDQKYLTLNTNTSEVLTKLRAQQCRFWKHFFPKVVEMTGQNLGTQQGPGRDDVEFFCPKIQMQPQCETLSAETSVLWYPLKESWCHQEGSWVLERAGKSVLKESLHWEFWRI</sequence>
<dbReference type="SUPFAM" id="SSF53474">
    <property type="entry name" value="alpha/beta-Hydrolases"/>
    <property type="match status" value="1"/>
</dbReference>
<evidence type="ECO:0000256" key="11">
    <source>
        <dbReference type="ARBA" id="ARBA00038819"/>
    </source>
</evidence>
<reference evidence="21" key="1">
    <citation type="submission" date="2020-10" db="EMBL/GenBank/DDBJ databases">
        <title>Feather gene expression reveals the developmental basis of iridescence in African starlings.</title>
        <authorList>
            <person name="Rubenstein D.R."/>
        </authorList>
    </citation>
    <scope>NUCLEOTIDE SEQUENCE</scope>
    <source>
        <strain evidence="21">SS15</strain>
        <tissue evidence="21">Liver</tissue>
    </source>
</reference>
<keyword evidence="5" id="KW-0597">Phosphoprotein</keyword>
<feature type="active site" description="Charge relay system" evidence="18">
    <location>
        <position position="751"/>
    </location>
</feature>
<evidence type="ECO:0000256" key="15">
    <source>
        <dbReference type="ARBA" id="ARBA00041941"/>
    </source>
</evidence>
<feature type="region of interest" description="Disordered" evidence="19">
    <location>
        <begin position="1"/>
        <end position="30"/>
    </location>
</feature>
<reference evidence="22" key="3">
    <citation type="submission" date="2022-01" db="EMBL/GenBank/DDBJ databases">
        <authorList>
            <person name="Rubenstein D.R."/>
        </authorList>
    </citation>
    <scope>NUCLEOTIDE SEQUENCE</scope>
    <source>
        <strain evidence="22">SS15</strain>
        <tissue evidence="22">Liver</tissue>
    </source>
</reference>
<evidence type="ECO:0000256" key="3">
    <source>
        <dbReference type="ARBA" id="ARBA00022487"/>
    </source>
</evidence>
<dbReference type="GO" id="GO:0005615">
    <property type="term" value="C:extracellular space"/>
    <property type="evidence" value="ECO:0007669"/>
    <property type="project" value="TreeGrafter"/>
</dbReference>
<dbReference type="InterPro" id="IPR029058">
    <property type="entry name" value="AB_hydrolase_fold"/>
</dbReference>
<evidence type="ECO:0000256" key="7">
    <source>
        <dbReference type="ARBA" id="ARBA00023157"/>
    </source>
</evidence>
<dbReference type="EC" id="3.1.1.8" evidence="12"/>
<evidence type="ECO:0000256" key="12">
    <source>
        <dbReference type="ARBA" id="ARBA00039154"/>
    </source>
</evidence>
<evidence type="ECO:0000313" key="22">
    <source>
        <dbReference type="EMBL" id="KAI1236015.1"/>
    </source>
</evidence>
<dbReference type="PRINTS" id="PR00878">
    <property type="entry name" value="CHOLNESTRASE"/>
</dbReference>
<dbReference type="InterPro" id="IPR000997">
    <property type="entry name" value="Cholinesterase"/>
</dbReference>
<evidence type="ECO:0000256" key="4">
    <source>
        <dbReference type="ARBA" id="ARBA00022525"/>
    </source>
</evidence>
<dbReference type="EMBL" id="JADDUC020000011">
    <property type="protein sequence ID" value="KAI1236015.1"/>
    <property type="molecule type" value="Genomic_DNA"/>
</dbReference>
<dbReference type="InterPro" id="IPR019819">
    <property type="entry name" value="Carboxylesterase_B_CS"/>
</dbReference>
<keyword evidence="4" id="KW-0964">Secreted</keyword>
<dbReference type="PANTHER" id="PTHR43918:SF5">
    <property type="entry name" value="CHOLINESTERASE"/>
    <property type="match status" value="1"/>
</dbReference>
<organism evidence="21">
    <name type="scientific">Lamprotornis superbus</name>
    <dbReference type="NCBI Taxonomy" id="245042"/>
    <lineage>
        <taxon>Eukaryota</taxon>
        <taxon>Metazoa</taxon>
        <taxon>Chordata</taxon>
        <taxon>Craniata</taxon>
        <taxon>Vertebrata</taxon>
        <taxon>Euteleostomi</taxon>
        <taxon>Archelosauria</taxon>
        <taxon>Archosauria</taxon>
        <taxon>Dinosauria</taxon>
        <taxon>Saurischia</taxon>
        <taxon>Theropoda</taxon>
        <taxon>Coelurosauria</taxon>
        <taxon>Aves</taxon>
        <taxon>Neognathae</taxon>
        <taxon>Neoaves</taxon>
        <taxon>Telluraves</taxon>
        <taxon>Australaves</taxon>
        <taxon>Passeriformes</taxon>
        <taxon>Sturnidae</taxon>
        <taxon>Lamprotornis</taxon>
    </lineage>
</organism>
<evidence type="ECO:0000259" key="20">
    <source>
        <dbReference type="Pfam" id="PF00135"/>
    </source>
</evidence>
<feature type="domain" description="Carboxylesterase type B" evidence="20">
    <location>
        <begin position="316"/>
        <end position="835"/>
    </location>
</feature>
<evidence type="ECO:0000256" key="2">
    <source>
        <dbReference type="ARBA" id="ARBA00005964"/>
    </source>
</evidence>
<dbReference type="GO" id="GO:0019695">
    <property type="term" value="P:choline metabolic process"/>
    <property type="evidence" value="ECO:0007669"/>
    <property type="project" value="TreeGrafter"/>
</dbReference>